<organism evidence="1 2">
    <name type="scientific">Kitasatospora phosalacinea</name>
    <dbReference type="NCBI Taxonomy" id="2065"/>
    <lineage>
        <taxon>Bacteria</taxon>
        <taxon>Bacillati</taxon>
        <taxon>Actinomycetota</taxon>
        <taxon>Actinomycetes</taxon>
        <taxon>Kitasatosporales</taxon>
        <taxon>Streptomycetaceae</taxon>
        <taxon>Kitasatospora</taxon>
    </lineage>
</organism>
<accession>A0ABW6GD84</accession>
<dbReference type="RefSeq" id="WP_380317015.1">
    <property type="nucleotide sequence ID" value="NZ_JBHYPW010000003.1"/>
</dbReference>
<reference evidence="1 2" key="1">
    <citation type="submission" date="2024-09" db="EMBL/GenBank/DDBJ databases">
        <title>The Natural Products Discovery Center: Release of the First 8490 Sequenced Strains for Exploring Actinobacteria Biosynthetic Diversity.</title>
        <authorList>
            <person name="Kalkreuter E."/>
            <person name="Kautsar S.A."/>
            <person name="Yang D."/>
            <person name="Bader C.D."/>
            <person name="Teijaro C.N."/>
            <person name="Fluegel L."/>
            <person name="Davis C.M."/>
            <person name="Simpson J.R."/>
            <person name="Lauterbach L."/>
            <person name="Steele A.D."/>
            <person name="Gui C."/>
            <person name="Meng S."/>
            <person name="Li G."/>
            <person name="Viehrig K."/>
            <person name="Ye F."/>
            <person name="Su P."/>
            <person name="Kiefer A.F."/>
            <person name="Nichols A."/>
            <person name="Cepeda A.J."/>
            <person name="Yan W."/>
            <person name="Fan B."/>
            <person name="Jiang Y."/>
            <person name="Adhikari A."/>
            <person name="Zheng C.-J."/>
            <person name="Schuster L."/>
            <person name="Cowan T.M."/>
            <person name="Smanski M.J."/>
            <person name="Chevrette M.G."/>
            <person name="De Carvalho L.P.S."/>
            <person name="Shen B."/>
        </authorList>
    </citation>
    <scope>NUCLEOTIDE SEQUENCE [LARGE SCALE GENOMIC DNA]</scope>
    <source>
        <strain evidence="1 2">NPDC058753</strain>
    </source>
</reference>
<protein>
    <submittedName>
        <fullName evidence="1">SMI1/KNR4 family protein</fullName>
    </submittedName>
</protein>
<name>A0ABW6GD84_9ACTN</name>
<gene>
    <name evidence="1" type="ORF">ACFW6T_01650</name>
</gene>
<evidence type="ECO:0000313" key="1">
    <source>
        <dbReference type="EMBL" id="MFE1350677.1"/>
    </source>
</evidence>
<comment type="caution">
    <text evidence="1">The sequence shown here is derived from an EMBL/GenBank/DDBJ whole genome shotgun (WGS) entry which is preliminary data.</text>
</comment>
<proteinExistence type="predicted"/>
<evidence type="ECO:0000313" key="2">
    <source>
        <dbReference type="Proteomes" id="UP001599542"/>
    </source>
</evidence>
<keyword evidence="2" id="KW-1185">Reference proteome</keyword>
<sequence>MTLDPARMTLDPARDLPAALAAARTDRTAAWRLIADLAAFWGTPLQPGDGRTDAELDAAEARLGLRLPAALREAHLLLGNRPDLTSNHDTLLPPEELYVDRGHLVHRVENQGCAYWGVPLAALDQDDPPTVVWPDAADPEITPWTARLSVELLAVVLTEPLLDQDAHVDVGEVDPADLTDWTALPELYELGVDGRFFARPDALLLVQEGPWAVMRAVSEEALDELRQRRPVSWIDY</sequence>
<dbReference type="Proteomes" id="UP001599542">
    <property type="component" value="Unassembled WGS sequence"/>
</dbReference>
<dbReference type="EMBL" id="JBHYPX010000002">
    <property type="protein sequence ID" value="MFE1350677.1"/>
    <property type="molecule type" value="Genomic_DNA"/>
</dbReference>